<dbReference type="GO" id="GO:0009910">
    <property type="term" value="P:negative regulation of flower development"/>
    <property type="evidence" value="ECO:0007669"/>
    <property type="project" value="InterPro"/>
</dbReference>
<dbReference type="GO" id="GO:0048367">
    <property type="term" value="P:shoot system development"/>
    <property type="evidence" value="ECO:0007669"/>
    <property type="project" value="InterPro"/>
</dbReference>
<dbReference type="OrthoDB" id="754229at2759"/>
<feature type="compositionally biased region" description="Polar residues" evidence="1">
    <location>
        <begin position="363"/>
        <end position="372"/>
    </location>
</feature>
<dbReference type="Proteomes" id="UP000515121">
    <property type="component" value="Unplaced"/>
</dbReference>
<dbReference type="InterPro" id="IPR034583">
    <property type="entry name" value="EMF1"/>
</dbReference>
<organism evidence="2 4">
    <name type="scientific">Durio zibethinus</name>
    <name type="common">Durian</name>
    <dbReference type="NCBI Taxonomy" id="66656"/>
    <lineage>
        <taxon>Eukaryota</taxon>
        <taxon>Viridiplantae</taxon>
        <taxon>Streptophyta</taxon>
        <taxon>Embryophyta</taxon>
        <taxon>Tracheophyta</taxon>
        <taxon>Spermatophyta</taxon>
        <taxon>Magnoliopsida</taxon>
        <taxon>eudicotyledons</taxon>
        <taxon>Gunneridae</taxon>
        <taxon>Pentapetalae</taxon>
        <taxon>rosids</taxon>
        <taxon>malvids</taxon>
        <taxon>Malvales</taxon>
        <taxon>Malvaceae</taxon>
        <taxon>Helicteroideae</taxon>
        <taxon>Durio</taxon>
    </lineage>
</organism>
<evidence type="ECO:0000313" key="4">
    <source>
        <dbReference type="RefSeq" id="XP_022750178.1"/>
    </source>
</evidence>
<accession>A0A6P5ZBE9</accession>
<name>A0A6P5ZBE9_DURZI</name>
<keyword evidence="2" id="KW-1185">Reference proteome</keyword>
<feature type="compositionally biased region" description="Basic and acidic residues" evidence="1">
    <location>
        <begin position="497"/>
        <end position="508"/>
    </location>
</feature>
<reference evidence="3 4" key="1">
    <citation type="submission" date="2025-04" db="UniProtKB">
        <authorList>
            <consortium name="RefSeq"/>
        </authorList>
    </citation>
    <scope>IDENTIFICATION</scope>
    <source>
        <tissue evidence="3 4">Fruit stalk</tissue>
    </source>
</reference>
<gene>
    <name evidence="3 4" type="primary">LOC111299321</name>
</gene>
<evidence type="ECO:0000256" key="1">
    <source>
        <dbReference type="SAM" id="MobiDB-lite"/>
    </source>
</evidence>
<feature type="region of interest" description="Disordered" evidence="1">
    <location>
        <begin position="1131"/>
        <end position="1164"/>
    </location>
</feature>
<evidence type="ECO:0000313" key="2">
    <source>
        <dbReference type="Proteomes" id="UP000515121"/>
    </source>
</evidence>
<feature type="compositionally biased region" description="Basic residues" evidence="1">
    <location>
        <begin position="1265"/>
        <end position="1275"/>
    </location>
</feature>
<dbReference type="RefSeq" id="XP_022750178.1">
    <property type="nucleotide sequence ID" value="XM_022894443.1"/>
</dbReference>
<dbReference type="KEGG" id="dzi:111299321"/>
<dbReference type="GO" id="GO:0045892">
    <property type="term" value="P:negative regulation of DNA-templated transcription"/>
    <property type="evidence" value="ECO:0007669"/>
    <property type="project" value="InterPro"/>
</dbReference>
<feature type="region of interest" description="Disordered" evidence="1">
    <location>
        <begin position="496"/>
        <end position="553"/>
    </location>
</feature>
<dbReference type="PANTHER" id="PTHR35504">
    <property type="entry name" value="PROTEIN EMBRYONIC FLOWER 1"/>
    <property type="match status" value="1"/>
</dbReference>
<feature type="region of interest" description="Disordered" evidence="1">
    <location>
        <begin position="1259"/>
        <end position="1283"/>
    </location>
</feature>
<evidence type="ECO:0000313" key="3">
    <source>
        <dbReference type="RefSeq" id="XP_022750176.1"/>
    </source>
</evidence>
<dbReference type="PANTHER" id="PTHR35504:SF1">
    <property type="entry name" value="PROTEIN EMBRYONIC FLOWER 1"/>
    <property type="match status" value="1"/>
</dbReference>
<dbReference type="RefSeq" id="XP_022750176.1">
    <property type="nucleotide sequence ID" value="XM_022894441.1"/>
</dbReference>
<protein>
    <submittedName>
        <fullName evidence="3 4">Protein EMBRYONIC FLOWER 1-like isoform X1</fullName>
    </submittedName>
</protein>
<feature type="region of interest" description="Disordered" evidence="1">
    <location>
        <begin position="354"/>
        <end position="373"/>
    </location>
</feature>
<proteinExistence type="predicted"/>
<sequence>MGSTIAVKETHQSCSSDLVAKTVESPLMIDSISIDLINANDDIDTGKCEHFSIRGYASEMRNKDWKKCWPFALDIGDQNISEEQNCKLPPLLVPKFRWWCCQNCQQENGAEGSVNELRTVANISSKLKSFGSCPHLSSHGGAVMWLSDLQWAGKINVESRKLDANACVNVNSSDYHPLFSDKSGKAAEIENMPIIGQGDVLANNINKDIHVSNYAGIEVISNLMQQSLHIDDKVASLQLHKPDIKDNDIAGVKLPESNPKCSVKDATDRCQTGKHDSASDQQMEFVKAGGSYGIASVVNGVPDSIKTRTAEHPSLELDDFDYASAESAEKLHGSASSMHRRKTPKVRLLTELLGENGDEKTDVTSTEDSPSSAIPDASIGIDLVSAPQGQVNFPGNVMSSLAHSRKRKLPQHEEWRPGEMSSPYIGHKNLRTFKRGVETADGIASFDSEGTVNGSGSQTAAKSHLLNFKVDKSPIIGKKKNKKTQNFDKCLSLSRENLQKERQKKPGDTTKNNATDIVLYKSNDVSAGSGLGSSPESSQKAEKKSNLLKKKSKVHQDHDGFASSITWNNGILREGLASRKDLEIRQSGSVAVPLIVTKDASAEKGLQFSLNNCLPAKTYDGKYITPIRDGLPSQLPWQGRVLSDYEIGRKDLKMNYVGDCSFYSKSQLDAYLWKEMHVGLNSNQTIYGIPLLNEKQKHSSRAEVGSCSLIQQMDFSGTSNNGKTVDLQDHSTVARKHYDQRAEMASEQGALDDIPMEIVELMAKNQYERCLPDTEIDKQLSETTNNARNYQRVDLNKVYGNEEMSLFHATTHKPKPRAKNGRIGKIVMGDNVRSIQKSVDYFSHMDGNQCNMSHLEQSYSPAGFQRFPLCREKPLNGLQFSATNSSRQNSAQNCQWIGNMVGQRSSHISVQALGVCNTCQSAPQQYKEAAHLWPSTIPKNISYLNGIPKKHADKGANVDVISHFPCSLPKGNMSGDDRNFSNLASNFEKHSRKFDSEVLGRTHTDYPIACKHNGMGSLDLYSNETIPAMHLLSLMDAGLQSGAPVNVDGNQRFVKKTSFLHGHRSNELSSLPSGGYRNNSMKHPSYDCYGKGHLPESFCECMSATPPVGPSTSSFQHDKAFKKATDIMGQFSLKSREKEKKKFSDSQRQNRNHRSQKTLSSSSGLNITCGSIPVHSMPKLVLGTSDFTMFPIQIHAIESATKQKQDARTMSGTLFHPKNGSENKICCINRNPADFTVPAAGNIYMIGGEDLKFGREAPSSGCRKLVGHKRQRKPTVRKEHSRN</sequence>
<feature type="compositionally biased region" description="Basic and acidic residues" evidence="1">
    <location>
        <begin position="1134"/>
        <end position="1145"/>
    </location>
</feature>
<dbReference type="GeneID" id="111299321"/>